<dbReference type="AlphaFoldDB" id="A0A8H6XNF9"/>
<protein>
    <recommendedName>
        <fullName evidence="3">Aminoglycoside phosphotransferase domain-containing protein</fullName>
    </recommendedName>
</protein>
<gene>
    <name evidence="1" type="ORF">MVEN_01780400</name>
</gene>
<comment type="caution">
    <text evidence="1">The sequence shown here is derived from an EMBL/GenBank/DDBJ whole genome shotgun (WGS) entry which is preliminary data.</text>
</comment>
<dbReference type="EMBL" id="JACAZI010000016">
    <property type="protein sequence ID" value="KAF7343475.1"/>
    <property type="molecule type" value="Genomic_DNA"/>
</dbReference>
<name>A0A8H6XNF9_9AGAR</name>
<reference evidence="1" key="1">
    <citation type="submission" date="2020-05" db="EMBL/GenBank/DDBJ databases">
        <title>Mycena genomes resolve the evolution of fungal bioluminescence.</title>
        <authorList>
            <person name="Tsai I.J."/>
        </authorList>
    </citation>
    <scope>NUCLEOTIDE SEQUENCE</scope>
    <source>
        <strain evidence="1">CCC161011</strain>
    </source>
</reference>
<dbReference type="OrthoDB" id="3250044at2759"/>
<accession>A0A8H6XNF9</accession>
<evidence type="ECO:0008006" key="3">
    <source>
        <dbReference type="Google" id="ProtNLM"/>
    </source>
</evidence>
<proteinExistence type="predicted"/>
<dbReference type="Proteomes" id="UP000620124">
    <property type="component" value="Unassembled WGS sequence"/>
</dbReference>
<evidence type="ECO:0000313" key="2">
    <source>
        <dbReference type="Proteomes" id="UP000620124"/>
    </source>
</evidence>
<evidence type="ECO:0000313" key="1">
    <source>
        <dbReference type="EMBL" id="KAF7343475.1"/>
    </source>
</evidence>
<keyword evidence="2" id="KW-1185">Reference proteome</keyword>
<organism evidence="1 2">
    <name type="scientific">Mycena venus</name>
    <dbReference type="NCBI Taxonomy" id="2733690"/>
    <lineage>
        <taxon>Eukaryota</taxon>
        <taxon>Fungi</taxon>
        <taxon>Dikarya</taxon>
        <taxon>Basidiomycota</taxon>
        <taxon>Agaricomycotina</taxon>
        <taxon>Agaricomycetes</taxon>
        <taxon>Agaricomycetidae</taxon>
        <taxon>Agaricales</taxon>
        <taxon>Marasmiineae</taxon>
        <taxon>Mycenaceae</taxon>
        <taxon>Mycena</taxon>
    </lineage>
</organism>
<sequence>MEFIEFDATIPPRNAPQKVADALQWLRGVPAPSNVVIGTVGGMCLPYRVFSDYEAPFLFSSKEALERYTNKAFEWVPLRTKPPPMEIIFIQSDMDESNFAVDKQGSVCIFDFEVVSLLPESFASFTLHAKRSPFIDAVAGYLQWAPCNLSSMGKAWQILNIIGDNTLGMSVFLSCASSLTR</sequence>